<feature type="compositionally biased region" description="Acidic residues" evidence="5">
    <location>
        <begin position="259"/>
        <end position="274"/>
    </location>
</feature>
<accession>A0A9D4VVN9</accession>
<keyword evidence="3" id="KW-0804">Transcription</keyword>
<name>A0A9D4VVN9_PEA</name>
<dbReference type="Gramene" id="PSAT_LOCUS29686_t1">
    <property type="protein sequence ID" value="CAL5211245.1"/>
    <property type="gene ID" value="PSAT_LOCUS29686"/>
</dbReference>
<dbReference type="InterPro" id="IPR004343">
    <property type="entry name" value="Plus-3_dom"/>
</dbReference>
<feature type="compositionally biased region" description="Basic and acidic residues" evidence="5">
    <location>
        <begin position="538"/>
        <end position="557"/>
    </location>
</feature>
<reference evidence="7 8" key="1">
    <citation type="journal article" date="2022" name="Nat. Genet.">
        <title>Improved pea reference genome and pan-genome highlight genomic features and evolutionary characteristics.</title>
        <authorList>
            <person name="Yang T."/>
            <person name="Liu R."/>
            <person name="Luo Y."/>
            <person name="Hu S."/>
            <person name="Wang D."/>
            <person name="Wang C."/>
            <person name="Pandey M.K."/>
            <person name="Ge S."/>
            <person name="Xu Q."/>
            <person name="Li N."/>
            <person name="Li G."/>
            <person name="Huang Y."/>
            <person name="Saxena R.K."/>
            <person name="Ji Y."/>
            <person name="Li M."/>
            <person name="Yan X."/>
            <person name="He Y."/>
            <person name="Liu Y."/>
            <person name="Wang X."/>
            <person name="Xiang C."/>
            <person name="Varshney R.K."/>
            <person name="Ding H."/>
            <person name="Gao S."/>
            <person name="Zong X."/>
        </authorList>
    </citation>
    <scope>NUCLEOTIDE SEQUENCE [LARGE SCALE GENOMIC DNA]</scope>
    <source>
        <strain evidence="7 8">cv. Zhongwan 6</strain>
    </source>
</reference>
<evidence type="ECO:0000256" key="2">
    <source>
        <dbReference type="ARBA" id="ARBA00023015"/>
    </source>
</evidence>
<sequence length="655" mass="74623">MADLENMLLEAAGRKNSPVRKRQKLRNSRSSKHGDASFSDNGSDSKEEDSDKGVGKGNKRPTTIASNVPLKKRLELENTKRGNNNNISNEDKNRGGEGNDLKDEGGADSSEESDAAAKDLYKNEDDKKRLAKMTELEREMILSERATEKGDRELKEKMIMRMKRENSNSALAKGSSSNNRSSPRPPSTKVRSSARNAEKTAAKGDVLSELRAKRMKQQITDHHGKSEMKKKKKKLEVSRSSSSESESVVRSESEKESSSSDDDGELVDSDDDKNMDELDKPTFEEIKEITIRRSRLVKWLNEPFFEELIVGCFVRIGIGKSDNVPVYRLCMVQKVECGDPKKHYKVENRVTHKYLICVWGSENSAAKFQVAVVSDSSPLEKEFKQWTREVERTCSYMPSKKNVSDKKEAIKKINSYVYSAATVKQMLEEKKAAPSRPLNIAVEKDKLKREMEIAKSKNDDAWMERIITKLGELEAMRRARENDVKAIRLEEMNKKNRVENFKNLSEHRNMNANLKEGEKGYDPFSRRWTRSRNYYNEDQSKESKEEDKGEKDDKKVGVEATKESLKEAADAGKLIDTNAPVDVGTESNMLHDFELSISLAELKKFGGTQEERRSVFFDRKQKIEATIGYQVPENDGRKHLLTLSISDYKRRRGLL</sequence>
<evidence type="ECO:0000256" key="4">
    <source>
        <dbReference type="ARBA" id="ARBA00023242"/>
    </source>
</evidence>
<keyword evidence="2" id="KW-0805">Transcription regulation</keyword>
<protein>
    <recommendedName>
        <fullName evidence="6">Plus3 domain-containing protein</fullName>
    </recommendedName>
</protein>
<evidence type="ECO:0000256" key="5">
    <source>
        <dbReference type="SAM" id="MobiDB-lite"/>
    </source>
</evidence>
<keyword evidence="8" id="KW-1185">Reference proteome</keyword>
<dbReference type="Proteomes" id="UP001058974">
    <property type="component" value="Chromosome 7"/>
</dbReference>
<dbReference type="SMART" id="SM00719">
    <property type="entry name" value="Plus3"/>
    <property type="match status" value="1"/>
</dbReference>
<feature type="domain" description="Plus3" evidence="6">
    <location>
        <begin position="280"/>
        <end position="415"/>
    </location>
</feature>
<dbReference type="InterPro" id="IPR036128">
    <property type="entry name" value="Plus3-like_sf"/>
</dbReference>
<feature type="compositionally biased region" description="Basic and acidic residues" evidence="5">
    <location>
        <begin position="43"/>
        <end position="54"/>
    </location>
</feature>
<comment type="subcellular location">
    <subcellularLocation>
        <location evidence="1">Nucleus</location>
    </subcellularLocation>
</comment>
<gene>
    <name evidence="7" type="ORF">KIW84_076174</name>
</gene>
<organism evidence="7 8">
    <name type="scientific">Pisum sativum</name>
    <name type="common">Garden pea</name>
    <name type="synonym">Lathyrus oleraceus</name>
    <dbReference type="NCBI Taxonomy" id="3888"/>
    <lineage>
        <taxon>Eukaryota</taxon>
        <taxon>Viridiplantae</taxon>
        <taxon>Streptophyta</taxon>
        <taxon>Embryophyta</taxon>
        <taxon>Tracheophyta</taxon>
        <taxon>Spermatophyta</taxon>
        <taxon>Magnoliopsida</taxon>
        <taxon>eudicotyledons</taxon>
        <taxon>Gunneridae</taxon>
        <taxon>Pentapetalae</taxon>
        <taxon>rosids</taxon>
        <taxon>fabids</taxon>
        <taxon>Fabales</taxon>
        <taxon>Fabaceae</taxon>
        <taxon>Papilionoideae</taxon>
        <taxon>50 kb inversion clade</taxon>
        <taxon>NPAAA clade</taxon>
        <taxon>Hologalegina</taxon>
        <taxon>IRL clade</taxon>
        <taxon>Fabeae</taxon>
        <taxon>Lathyrus</taxon>
    </lineage>
</organism>
<dbReference type="Gene3D" id="3.90.70.200">
    <property type="entry name" value="Plus-3 domain"/>
    <property type="match status" value="1"/>
</dbReference>
<dbReference type="Gramene" id="Psat07G0617400-T1">
    <property type="protein sequence ID" value="KAI5391228.1"/>
    <property type="gene ID" value="KIW84_076174"/>
</dbReference>
<evidence type="ECO:0000256" key="1">
    <source>
        <dbReference type="ARBA" id="ARBA00004123"/>
    </source>
</evidence>
<dbReference type="PANTHER" id="PTHR13115">
    <property type="entry name" value="RNA POLYMERASE-ASSOCIATED PROTEIN RTF1 HOMOLOG"/>
    <property type="match status" value="1"/>
</dbReference>
<dbReference type="GO" id="GO:0016593">
    <property type="term" value="C:Cdc73/Paf1 complex"/>
    <property type="evidence" value="ECO:0007669"/>
    <property type="project" value="TreeGrafter"/>
</dbReference>
<comment type="caution">
    <text evidence="7">The sequence shown here is derived from an EMBL/GenBank/DDBJ whole genome shotgun (WGS) entry which is preliminary data.</text>
</comment>
<dbReference type="PROSITE" id="PS51360">
    <property type="entry name" value="PLUS3"/>
    <property type="match status" value="1"/>
</dbReference>
<dbReference type="PANTHER" id="PTHR13115:SF15">
    <property type="entry name" value="PLUS-3 DOMAIN PROTEIN"/>
    <property type="match status" value="1"/>
</dbReference>
<evidence type="ECO:0000313" key="7">
    <source>
        <dbReference type="EMBL" id="KAI5391228.1"/>
    </source>
</evidence>
<keyword evidence="4" id="KW-0539">Nucleus</keyword>
<dbReference type="GO" id="GO:1990269">
    <property type="term" value="F:RNA polymerase II C-terminal domain phosphoserine binding"/>
    <property type="evidence" value="ECO:0007669"/>
    <property type="project" value="TreeGrafter"/>
</dbReference>
<dbReference type="Gramene" id="Psat7g225840.1">
    <property type="protein sequence ID" value="Psat7g225840.1.cds1"/>
    <property type="gene ID" value="Psat7g225840"/>
</dbReference>
<dbReference type="AlphaFoldDB" id="A0A9D4VVN9"/>
<dbReference type="EMBL" id="JAMSHJ010000007">
    <property type="protein sequence ID" value="KAI5391228.1"/>
    <property type="molecule type" value="Genomic_DNA"/>
</dbReference>
<proteinExistence type="predicted"/>
<feature type="region of interest" description="Disordered" evidence="5">
    <location>
        <begin position="536"/>
        <end position="557"/>
    </location>
</feature>
<feature type="compositionally biased region" description="Basic and acidic residues" evidence="5">
    <location>
        <begin position="247"/>
        <end position="258"/>
    </location>
</feature>
<dbReference type="OrthoDB" id="166375at2759"/>
<dbReference type="Pfam" id="PF03126">
    <property type="entry name" value="Plus-3"/>
    <property type="match status" value="1"/>
</dbReference>
<dbReference type="GO" id="GO:0003677">
    <property type="term" value="F:DNA binding"/>
    <property type="evidence" value="ECO:0007669"/>
    <property type="project" value="InterPro"/>
</dbReference>
<feature type="compositionally biased region" description="Basic and acidic residues" evidence="5">
    <location>
        <begin position="115"/>
        <end position="166"/>
    </location>
</feature>
<dbReference type="FunFam" id="3.90.70.200:FF:000003">
    <property type="entry name" value="RNA polymerase-associated protein RTF1"/>
    <property type="match status" value="1"/>
</dbReference>
<feature type="compositionally biased region" description="Basic and acidic residues" evidence="5">
    <location>
        <begin position="196"/>
        <end position="212"/>
    </location>
</feature>
<dbReference type="SUPFAM" id="SSF159042">
    <property type="entry name" value="Plus3-like"/>
    <property type="match status" value="1"/>
</dbReference>
<feature type="region of interest" description="Disordered" evidence="5">
    <location>
        <begin position="1"/>
        <end position="279"/>
    </location>
</feature>
<feature type="compositionally biased region" description="Basic and acidic residues" evidence="5">
    <location>
        <begin position="89"/>
        <end position="105"/>
    </location>
</feature>
<evidence type="ECO:0000259" key="6">
    <source>
        <dbReference type="PROSITE" id="PS51360"/>
    </source>
</evidence>
<evidence type="ECO:0000313" key="8">
    <source>
        <dbReference type="Proteomes" id="UP001058974"/>
    </source>
</evidence>
<feature type="compositionally biased region" description="Basic residues" evidence="5">
    <location>
        <begin position="17"/>
        <end position="31"/>
    </location>
</feature>
<evidence type="ECO:0000256" key="3">
    <source>
        <dbReference type="ARBA" id="ARBA00023163"/>
    </source>
</evidence>